<feature type="region of interest" description="Disordered" evidence="1">
    <location>
        <begin position="102"/>
        <end position="139"/>
    </location>
</feature>
<reference evidence="2 3" key="1">
    <citation type="submission" date="2019-03" db="EMBL/GenBank/DDBJ databases">
        <title>Single cell metagenomics reveals metabolic interactions within the superorganism composed of flagellate Streblomastix strix and complex community of Bacteroidetes bacteria on its surface.</title>
        <authorList>
            <person name="Treitli S.C."/>
            <person name="Kolisko M."/>
            <person name="Husnik F."/>
            <person name="Keeling P."/>
            <person name="Hampl V."/>
        </authorList>
    </citation>
    <scope>NUCLEOTIDE SEQUENCE [LARGE SCALE GENOMIC DNA]</scope>
    <source>
        <strain evidence="2">ST1C</strain>
    </source>
</reference>
<comment type="caution">
    <text evidence="2">The sequence shown here is derived from an EMBL/GenBank/DDBJ whole genome shotgun (WGS) entry which is preliminary data.</text>
</comment>
<protein>
    <submittedName>
        <fullName evidence="2">Uncharacterized protein</fullName>
    </submittedName>
</protein>
<name>A0A5J4X526_9EUKA</name>
<evidence type="ECO:0000313" key="2">
    <source>
        <dbReference type="EMBL" id="KAA6401902.1"/>
    </source>
</evidence>
<accession>A0A5J4X526</accession>
<dbReference type="EMBL" id="SNRW01000316">
    <property type="protein sequence ID" value="KAA6401902.1"/>
    <property type="molecule type" value="Genomic_DNA"/>
</dbReference>
<feature type="compositionally biased region" description="Polar residues" evidence="1">
    <location>
        <begin position="123"/>
        <end position="139"/>
    </location>
</feature>
<proteinExistence type="predicted"/>
<feature type="compositionally biased region" description="Basic and acidic residues" evidence="1">
    <location>
        <begin position="102"/>
        <end position="114"/>
    </location>
</feature>
<dbReference type="Proteomes" id="UP000324800">
    <property type="component" value="Unassembled WGS sequence"/>
</dbReference>
<gene>
    <name evidence="2" type="ORF">EZS28_002569</name>
</gene>
<sequence>MRFQQNHSLTQQFCHKPARVIAPSLYSSTDLQESRKSEMSKLQWAADHKNLQVSNGLGFNKWKKQIKKEQPIVTIEQTAVSEDFSSKDTPIEHVHMVKVKHMRESSHMHNQKLENRRRKRKWSNPNIENNSQTDSSSELSIEAEHSFVSLIWFTRAPERETIVSW</sequence>
<evidence type="ECO:0000256" key="1">
    <source>
        <dbReference type="SAM" id="MobiDB-lite"/>
    </source>
</evidence>
<dbReference type="AlphaFoldDB" id="A0A5J4X526"/>
<organism evidence="2 3">
    <name type="scientific">Streblomastix strix</name>
    <dbReference type="NCBI Taxonomy" id="222440"/>
    <lineage>
        <taxon>Eukaryota</taxon>
        <taxon>Metamonada</taxon>
        <taxon>Preaxostyla</taxon>
        <taxon>Oxymonadida</taxon>
        <taxon>Streblomastigidae</taxon>
        <taxon>Streblomastix</taxon>
    </lineage>
</organism>
<evidence type="ECO:0000313" key="3">
    <source>
        <dbReference type="Proteomes" id="UP000324800"/>
    </source>
</evidence>